<dbReference type="SUPFAM" id="SSF143011">
    <property type="entry name" value="RelE-like"/>
    <property type="match status" value="1"/>
</dbReference>
<dbReference type="Pfam" id="PF05015">
    <property type="entry name" value="HigB-like_toxin"/>
    <property type="match status" value="1"/>
</dbReference>
<reference evidence="1 2" key="1">
    <citation type="submission" date="2015-05" db="EMBL/GenBank/DDBJ databases">
        <authorList>
            <person name="Dickey A."/>
            <person name="Clawson M."/>
            <person name="Bono J."/>
            <person name="Loy J.D."/>
        </authorList>
    </citation>
    <scope>NUCLEOTIDE SEQUENCE [LARGE SCALE GENOMIC DNA]</scope>
    <source>
        <strain evidence="1 2">22581</strain>
    </source>
</reference>
<dbReference type="InterPro" id="IPR007711">
    <property type="entry name" value="HigB-1"/>
</dbReference>
<name>A0AAC8PUF4_9GAMM</name>
<dbReference type="EMBL" id="CP011376">
    <property type="protein sequence ID" value="AKG07170.1"/>
    <property type="molecule type" value="Genomic_DNA"/>
</dbReference>
<accession>A0AAC8PUF4</accession>
<gene>
    <name evidence="1" type="ORF">AAX06_02170</name>
</gene>
<dbReference type="AlphaFoldDB" id="A0AAC8PUF4"/>
<dbReference type="PANTHER" id="PTHR40266:SF2">
    <property type="entry name" value="TOXIN HIGB-1"/>
    <property type="match status" value="1"/>
</dbReference>
<sequence>MIVSFAHKGLENFFKTGSTAGIQHKHRKKLSLQLSTLNIAQSPLEMNLPGWQLHQLQGDLDEHWAVSVNGNWRLTFRFNDDGNAEIVDYQDYH</sequence>
<dbReference type="PANTHER" id="PTHR40266">
    <property type="entry name" value="TOXIN HIGB-1"/>
    <property type="match status" value="1"/>
</dbReference>
<dbReference type="Proteomes" id="UP000077465">
    <property type="component" value="Chromosome"/>
</dbReference>
<proteinExistence type="predicted"/>
<evidence type="ECO:0000313" key="1">
    <source>
        <dbReference type="EMBL" id="AKG07170.1"/>
    </source>
</evidence>
<dbReference type="InterPro" id="IPR035093">
    <property type="entry name" value="RelE/ParE_toxin_dom_sf"/>
</dbReference>
<protein>
    <submittedName>
        <fullName evidence="1">Killer protein</fullName>
    </submittedName>
</protein>
<dbReference type="Gene3D" id="3.30.2310.20">
    <property type="entry name" value="RelE-like"/>
    <property type="match status" value="1"/>
</dbReference>
<evidence type="ECO:0000313" key="2">
    <source>
        <dbReference type="Proteomes" id="UP000077465"/>
    </source>
</evidence>
<dbReference type="RefSeq" id="WP_046697121.1">
    <property type="nucleotide sequence ID" value="NZ_CP011376.1"/>
</dbReference>
<organism evidence="1 2">
    <name type="scientific">Moraxella bovoculi</name>
    <dbReference type="NCBI Taxonomy" id="386891"/>
    <lineage>
        <taxon>Bacteria</taxon>
        <taxon>Pseudomonadati</taxon>
        <taxon>Pseudomonadota</taxon>
        <taxon>Gammaproteobacteria</taxon>
        <taxon>Moraxellales</taxon>
        <taxon>Moraxellaceae</taxon>
        <taxon>Moraxella</taxon>
    </lineage>
</organism>